<keyword evidence="2 5" id="KW-0689">Ribosomal protein</keyword>
<evidence type="ECO:0000256" key="2">
    <source>
        <dbReference type="ARBA" id="ARBA00022980"/>
    </source>
</evidence>
<dbReference type="GO" id="GO:0003723">
    <property type="term" value="F:RNA binding"/>
    <property type="evidence" value="ECO:0007669"/>
    <property type="project" value="TreeGrafter"/>
</dbReference>
<sequence length="146" mass="16923">DPRTLEIPKMSVCALRFSETARKRIVAAGGECLTFDQYAAFAHEALRTLKRKEVRNGQRSEKVTGLQELRLKPKLKLELKYYSTIEEAALELLCIYSSMLLWGVQWRPKQLKLYCYYYDCFSNNDDNKWSVAAAYAKRAVDKLVIT</sequence>
<dbReference type="GO" id="GO:0022625">
    <property type="term" value="C:cytosolic large ribosomal subunit"/>
    <property type="evidence" value="ECO:0007669"/>
    <property type="project" value="TreeGrafter"/>
</dbReference>
<name>U6M9V5_EIMMA</name>
<dbReference type="RefSeq" id="XP_013335912.1">
    <property type="nucleotide sequence ID" value="XM_013480458.1"/>
</dbReference>
<dbReference type="GeneID" id="25339635"/>
<reference evidence="5" key="1">
    <citation type="submission" date="2013-10" db="EMBL/GenBank/DDBJ databases">
        <title>Genomic analysis of the causative agents of coccidiosis in chickens.</title>
        <authorList>
            <person name="Reid A.J."/>
            <person name="Blake D."/>
            <person name="Billington K."/>
            <person name="Browne H."/>
            <person name="Dunn M."/>
            <person name="Hung S."/>
            <person name="Kawahara F."/>
            <person name="Miranda-Saavedra D."/>
            <person name="Mourier T."/>
            <person name="Nagra H."/>
            <person name="Otto T.D."/>
            <person name="Rawlings N."/>
            <person name="Sanchez A."/>
            <person name="Sanders M."/>
            <person name="Subramaniam C."/>
            <person name="Tay Y."/>
            <person name="Dear P."/>
            <person name="Doerig C."/>
            <person name="Gruber A."/>
            <person name="Parkinson J."/>
            <person name="Shirley M."/>
            <person name="Wan K.L."/>
            <person name="Berriman M."/>
            <person name="Tomley F."/>
            <person name="Pain A."/>
        </authorList>
    </citation>
    <scope>NUCLEOTIDE SEQUENCE [LARGE SCALE GENOMIC DNA]</scope>
    <source>
        <strain evidence="5">Weybridge</strain>
    </source>
</reference>
<dbReference type="GO" id="GO:0003735">
    <property type="term" value="F:structural constituent of ribosome"/>
    <property type="evidence" value="ECO:0007669"/>
    <property type="project" value="InterPro"/>
</dbReference>
<comment type="similarity">
    <text evidence="1">Belongs to the eukaryotic ribosomal protein eL18 family.</text>
</comment>
<evidence type="ECO:0000256" key="3">
    <source>
        <dbReference type="ARBA" id="ARBA00023274"/>
    </source>
</evidence>
<dbReference type="PANTHER" id="PTHR10934:SF2">
    <property type="entry name" value="LARGE RIBOSOMAL SUBUNIT PROTEIN EL18"/>
    <property type="match status" value="1"/>
</dbReference>
<protein>
    <submittedName>
        <fullName evidence="5">60S ribosomal protein L18, putative</fullName>
    </submittedName>
</protein>
<organism evidence="5 6">
    <name type="scientific">Eimeria maxima</name>
    <name type="common">Coccidian parasite</name>
    <dbReference type="NCBI Taxonomy" id="5804"/>
    <lineage>
        <taxon>Eukaryota</taxon>
        <taxon>Sar</taxon>
        <taxon>Alveolata</taxon>
        <taxon>Apicomplexa</taxon>
        <taxon>Conoidasida</taxon>
        <taxon>Coccidia</taxon>
        <taxon>Eucoccidiorida</taxon>
        <taxon>Eimeriorina</taxon>
        <taxon>Eimeriidae</taxon>
        <taxon>Eimeria</taxon>
    </lineage>
</organism>
<dbReference type="AlphaFoldDB" id="U6M9V5"/>
<dbReference type="Proteomes" id="UP000030763">
    <property type="component" value="Unassembled WGS sequence"/>
</dbReference>
<accession>U6M9V5</accession>
<dbReference type="EMBL" id="HG720229">
    <property type="protein sequence ID" value="CDJ59264.1"/>
    <property type="molecule type" value="Genomic_DNA"/>
</dbReference>
<feature type="domain" description="Large ribosomal subunit protein uL15/eL18" evidence="4">
    <location>
        <begin position="1"/>
        <end position="65"/>
    </location>
</feature>
<dbReference type="PANTHER" id="PTHR10934">
    <property type="entry name" value="60S RIBOSOMAL PROTEIN L18"/>
    <property type="match status" value="1"/>
</dbReference>
<evidence type="ECO:0000313" key="6">
    <source>
        <dbReference type="Proteomes" id="UP000030763"/>
    </source>
</evidence>
<dbReference type="Pfam" id="PF17135">
    <property type="entry name" value="Ribosomal_L18"/>
    <property type="match status" value="1"/>
</dbReference>
<proteinExistence type="inferred from homology"/>
<dbReference type="VEuPathDB" id="ToxoDB:EMWEY_00056490"/>
<dbReference type="Gene3D" id="3.100.10.10">
    <property type="match status" value="1"/>
</dbReference>
<dbReference type="InterPro" id="IPR021131">
    <property type="entry name" value="Ribosomal_uL15/eL18"/>
</dbReference>
<evidence type="ECO:0000259" key="4">
    <source>
        <dbReference type="Pfam" id="PF17135"/>
    </source>
</evidence>
<dbReference type="OrthoDB" id="6353017at2759"/>
<dbReference type="InterPro" id="IPR000039">
    <property type="entry name" value="Ribosomal_eL18"/>
</dbReference>
<keyword evidence="6" id="KW-1185">Reference proteome</keyword>
<evidence type="ECO:0000256" key="1">
    <source>
        <dbReference type="ARBA" id="ARBA00006815"/>
    </source>
</evidence>
<keyword evidence="3" id="KW-0687">Ribonucleoprotein</keyword>
<dbReference type="SUPFAM" id="SSF52080">
    <property type="entry name" value="Ribosomal proteins L15p and L18e"/>
    <property type="match status" value="1"/>
</dbReference>
<reference evidence="5" key="2">
    <citation type="submission" date="2013-10" db="EMBL/GenBank/DDBJ databases">
        <authorList>
            <person name="Aslett M."/>
        </authorList>
    </citation>
    <scope>NUCLEOTIDE SEQUENCE [LARGE SCALE GENOMIC DNA]</scope>
    <source>
        <strain evidence="5">Weybridge</strain>
    </source>
</reference>
<feature type="non-terminal residue" evidence="5">
    <location>
        <position position="1"/>
    </location>
</feature>
<evidence type="ECO:0000313" key="5">
    <source>
        <dbReference type="EMBL" id="CDJ59264.1"/>
    </source>
</evidence>
<dbReference type="InterPro" id="IPR036227">
    <property type="entry name" value="Ribosomal_uL15/eL18_sf"/>
</dbReference>
<gene>
    <name evidence="5" type="ORF">EMWEY_00056490</name>
</gene>
<dbReference type="GO" id="GO:0006412">
    <property type="term" value="P:translation"/>
    <property type="evidence" value="ECO:0007669"/>
    <property type="project" value="InterPro"/>
</dbReference>